<dbReference type="VEuPathDB" id="VectorBase:HLOH_047662"/>
<sequence length="125" mass="13840">MFLVLPQVKLVSCEQEVAHFEMLVEKPHCNLSGMLHGGMAATLVDFYTCVLLSTAYDRRVLFASTELKTRFLGPAKMGDTILMETRIIHAGRTLACAEMDILDKATKKILVQGTHTAFIVPDEGK</sequence>
<dbReference type="Pfam" id="PF03061">
    <property type="entry name" value="4HBT"/>
    <property type="match status" value="1"/>
</dbReference>
<dbReference type="InterPro" id="IPR006683">
    <property type="entry name" value="Thioestr_dom"/>
</dbReference>
<organism evidence="4 5">
    <name type="scientific">Haemaphysalis longicornis</name>
    <name type="common">Bush tick</name>
    <dbReference type="NCBI Taxonomy" id="44386"/>
    <lineage>
        <taxon>Eukaryota</taxon>
        <taxon>Metazoa</taxon>
        <taxon>Ecdysozoa</taxon>
        <taxon>Arthropoda</taxon>
        <taxon>Chelicerata</taxon>
        <taxon>Arachnida</taxon>
        <taxon>Acari</taxon>
        <taxon>Parasitiformes</taxon>
        <taxon>Ixodida</taxon>
        <taxon>Ixodoidea</taxon>
        <taxon>Ixodidae</taxon>
        <taxon>Haemaphysalinae</taxon>
        <taxon>Haemaphysalis</taxon>
    </lineage>
</organism>
<evidence type="ECO:0000259" key="3">
    <source>
        <dbReference type="Pfam" id="PF03061"/>
    </source>
</evidence>
<name>A0A9J6FC31_HAELO</name>
<dbReference type="PANTHER" id="PTHR21660:SF1">
    <property type="entry name" value="ACYL-COENZYME A THIOESTERASE 13"/>
    <property type="match status" value="1"/>
</dbReference>
<dbReference type="AlphaFoldDB" id="A0A9J6FC31"/>
<evidence type="ECO:0000313" key="4">
    <source>
        <dbReference type="EMBL" id="KAH9363822.1"/>
    </source>
</evidence>
<comment type="similarity">
    <text evidence="1">Belongs to the thioesterase PaaI family.</text>
</comment>
<dbReference type="OMA" id="VEKEHCN"/>
<evidence type="ECO:0000256" key="2">
    <source>
        <dbReference type="ARBA" id="ARBA00022801"/>
    </source>
</evidence>
<dbReference type="OrthoDB" id="46529at2759"/>
<keyword evidence="2" id="KW-0378">Hydrolase</keyword>
<dbReference type="Gene3D" id="3.10.129.10">
    <property type="entry name" value="Hotdog Thioesterase"/>
    <property type="match status" value="1"/>
</dbReference>
<dbReference type="PANTHER" id="PTHR21660">
    <property type="entry name" value="THIOESTERASE SUPERFAMILY MEMBER-RELATED"/>
    <property type="match status" value="1"/>
</dbReference>
<dbReference type="InterPro" id="IPR003736">
    <property type="entry name" value="PAAI_dom"/>
</dbReference>
<comment type="caution">
    <text evidence="4">The sequence shown here is derived from an EMBL/GenBank/DDBJ whole genome shotgun (WGS) entry which is preliminary data.</text>
</comment>
<dbReference type="EMBL" id="JABSTR010000002">
    <property type="protein sequence ID" value="KAH9363822.1"/>
    <property type="molecule type" value="Genomic_DNA"/>
</dbReference>
<evidence type="ECO:0000313" key="5">
    <source>
        <dbReference type="Proteomes" id="UP000821853"/>
    </source>
</evidence>
<dbReference type="SUPFAM" id="SSF54637">
    <property type="entry name" value="Thioesterase/thiol ester dehydrase-isomerase"/>
    <property type="match status" value="1"/>
</dbReference>
<dbReference type="GO" id="GO:0047617">
    <property type="term" value="F:fatty acyl-CoA hydrolase activity"/>
    <property type="evidence" value="ECO:0007669"/>
    <property type="project" value="InterPro"/>
</dbReference>
<gene>
    <name evidence="4" type="ORF">HPB48_007958</name>
</gene>
<keyword evidence="5" id="KW-1185">Reference proteome</keyword>
<dbReference type="CDD" id="cd03443">
    <property type="entry name" value="PaaI_thioesterase"/>
    <property type="match status" value="1"/>
</dbReference>
<accession>A0A9J6FC31</accession>
<dbReference type="NCBIfam" id="TIGR00369">
    <property type="entry name" value="unchar_dom_1"/>
    <property type="match status" value="1"/>
</dbReference>
<protein>
    <recommendedName>
        <fullName evidence="3">Thioesterase domain-containing protein</fullName>
    </recommendedName>
</protein>
<proteinExistence type="inferred from homology"/>
<dbReference type="Proteomes" id="UP000821853">
    <property type="component" value="Chromosome 10"/>
</dbReference>
<evidence type="ECO:0000256" key="1">
    <source>
        <dbReference type="ARBA" id="ARBA00008324"/>
    </source>
</evidence>
<dbReference type="InterPro" id="IPR039298">
    <property type="entry name" value="ACOT13"/>
</dbReference>
<feature type="domain" description="Thioesterase" evidence="3">
    <location>
        <begin position="33"/>
        <end position="106"/>
    </location>
</feature>
<reference evidence="4 5" key="1">
    <citation type="journal article" date="2020" name="Cell">
        <title>Large-Scale Comparative Analyses of Tick Genomes Elucidate Their Genetic Diversity and Vector Capacities.</title>
        <authorList>
            <consortium name="Tick Genome and Microbiome Consortium (TIGMIC)"/>
            <person name="Jia N."/>
            <person name="Wang J."/>
            <person name="Shi W."/>
            <person name="Du L."/>
            <person name="Sun Y."/>
            <person name="Zhan W."/>
            <person name="Jiang J.F."/>
            <person name="Wang Q."/>
            <person name="Zhang B."/>
            <person name="Ji P."/>
            <person name="Bell-Sakyi L."/>
            <person name="Cui X.M."/>
            <person name="Yuan T.T."/>
            <person name="Jiang B.G."/>
            <person name="Yang W.F."/>
            <person name="Lam T.T."/>
            <person name="Chang Q.C."/>
            <person name="Ding S.J."/>
            <person name="Wang X.J."/>
            <person name="Zhu J.G."/>
            <person name="Ruan X.D."/>
            <person name="Zhao L."/>
            <person name="Wei J.T."/>
            <person name="Ye R.Z."/>
            <person name="Que T.C."/>
            <person name="Du C.H."/>
            <person name="Zhou Y.H."/>
            <person name="Cheng J.X."/>
            <person name="Dai P.F."/>
            <person name="Guo W.B."/>
            <person name="Han X.H."/>
            <person name="Huang E.J."/>
            <person name="Li L.F."/>
            <person name="Wei W."/>
            <person name="Gao Y.C."/>
            <person name="Liu J.Z."/>
            <person name="Shao H.Z."/>
            <person name="Wang X."/>
            <person name="Wang C.C."/>
            <person name="Yang T.C."/>
            <person name="Huo Q.B."/>
            <person name="Li W."/>
            <person name="Chen H.Y."/>
            <person name="Chen S.E."/>
            <person name="Zhou L.G."/>
            <person name="Ni X.B."/>
            <person name="Tian J.H."/>
            <person name="Sheng Y."/>
            <person name="Liu T."/>
            <person name="Pan Y.S."/>
            <person name="Xia L.Y."/>
            <person name="Li J."/>
            <person name="Zhao F."/>
            <person name="Cao W.C."/>
        </authorList>
    </citation>
    <scope>NUCLEOTIDE SEQUENCE [LARGE SCALE GENOMIC DNA]</scope>
    <source>
        <strain evidence="4">HaeL-2018</strain>
    </source>
</reference>
<dbReference type="InterPro" id="IPR029069">
    <property type="entry name" value="HotDog_dom_sf"/>
</dbReference>